<dbReference type="AlphaFoldDB" id="A0A4D6XRQ1"/>
<keyword evidence="1" id="KW-1133">Transmembrane helix</keyword>
<evidence type="ECO:0000313" key="4">
    <source>
        <dbReference type="Proteomes" id="UP000298594"/>
    </source>
</evidence>
<feature type="domain" description="Rhodanese" evidence="2">
    <location>
        <begin position="50"/>
        <end position="141"/>
    </location>
</feature>
<dbReference type="InterPro" id="IPR036873">
    <property type="entry name" value="Rhodanese-like_dom_sf"/>
</dbReference>
<evidence type="ECO:0000256" key="1">
    <source>
        <dbReference type="SAM" id="Phobius"/>
    </source>
</evidence>
<dbReference type="InterPro" id="IPR001763">
    <property type="entry name" value="Rhodanese-like_dom"/>
</dbReference>
<dbReference type="SUPFAM" id="SSF52821">
    <property type="entry name" value="Rhodanese/Cell cycle control phosphatase"/>
    <property type="match status" value="1"/>
</dbReference>
<dbReference type="OrthoDB" id="9808735at2"/>
<dbReference type="Gene3D" id="3.40.250.10">
    <property type="entry name" value="Rhodanese-like domain"/>
    <property type="match status" value="1"/>
</dbReference>
<dbReference type="Proteomes" id="UP000298594">
    <property type="component" value="Chromosome"/>
</dbReference>
<accession>A0A4D6XRQ1</accession>
<dbReference type="EMBL" id="CP034879">
    <property type="protein sequence ID" value="QCI20212.1"/>
    <property type="molecule type" value="Genomic_DNA"/>
</dbReference>
<evidence type="ECO:0000259" key="2">
    <source>
        <dbReference type="PROSITE" id="PS50206"/>
    </source>
</evidence>
<proteinExistence type="predicted"/>
<dbReference type="RefSeq" id="WP_158358943.1">
    <property type="nucleotide sequence ID" value="NZ_CP034879.1"/>
</dbReference>
<sequence>MQDIMFFISEHFILSSIWFVCLIILTLLMIKNLFLQCKFINNIEVIKLINKNNAIVIDTRSLELFKKGHIINSINIPLKNFCLKNIQAVDTYKSSPIILILNETYQYNNCIKECIKNGFHQIYIFKNGIYYWNLDHLPLVVKD</sequence>
<name>A0A4D6XRQ1_9GAMM</name>
<keyword evidence="1" id="KW-0812">Transmembrane</keyword>
<reference evidence="3 4" key="1">
    <citation type="submission" date="2018-12" db="EMBL/GenBank/DDBJ databases">
        <authorList>
            <person name="Chong R.A."/>
        </authorList>
    </citation>
    <scope>NUCLEOTIDE SEQUENCE [LARGE SCALE GENOMIC DNA]</scope>
    <source>
        <strain evidence="3 4">Bca</strain>
    </source>
</reference>
<protein>
    <submittedName>
        <fullName evidence="3">Rhodanese-like domain-containing protein</fullName>
    </submittedName>
</protein>
<feature type="transmembrane region" description="Helical" evidence="1">
    <location>
        <begin position="12"/>
        <end position="30"/>
    </location>
</feature>
<reference evidence="3 4" key="2">
    <citation type="submission" date="2019-05" db="EMBL/GenBank/DDBJ databases">
        <title>Genome evolution of the obligate endosymbiont Buchnera aphidicola.</title>
        <authorList>
            <person name="Moran N.A."/>
        </authorList>
    </citation>
    <scope>NUCLEOTIDE SEQUENCE [LARGE SCALE GENOMIC DNA]</scope>
    <source>
        <strain evidence="3 4">Bca</strain>
    </source>
</reference>
<evidence type="ECO:0000313" key="3">
    <source>
        <dbReference type="EMBL" id="QCI20212.1"/>
    </source>
</evidence>
<organism evidence="3 4">
    <name type="scientific">Buchnera aphidicola</name>
    <name type="common">Brachycaudus cardui</name>
    <dbReference type="NCBI Taxonomy" id="557993"/>
    <lineage>
        <taxon>Bacteria</taxon>
        <taxon>Pseudomonadati</taxon>
        <taxon>Pseudomonadota</taxon>
        <taxon>Gammaproteobacteria</taxon>
        <taxon>Enterobacterales</taxon>
        <taxon>Erwiniaceae</taxon>
        <taxon>Buchnera</taxon>
    </lineage>
</organism>
<dbReference type="PROSITE" id="PS50206">
    <property type="entry name" value="RHODANESE_3"/>
    <property type="match status" value="1"/>
</dbReference>
<dbReference type="Pfam" id="PF00581">
    <property type="entry name" value="Rhodanese"/>
    <property type="match status" value="1"/>
</dbReference>
<keyword evidence="1" id="KW-0472">Membrane</keyword>
<dbReference type="CDD" id="cd00158">
    <property type="entry name" value="RHOD"/>
    <property type="match status" value="1"/>
</dbReference>
<gene>
    <name evidence="3" type="ORF">D9V67_00265</name>
</gene>